<dbReference type="AlphaFoldDB" id="A0AAD6ZFH7"/>
<reference evidence="2" key="1">
    <citation type="submission" date="2023-03" db="EMBL/GenBank/DDBJ databases">
        <title>Massive genome expansion in bonnet fungi (Mycena s.s.) driven by repeated elements and novel gene families across ecological guilds.</title>
        <authorList>
            <consortium name="Lawrence Berkeley National Laboratory"/>
            <person name="Harder C.B."/>
            <person name="Miyauchi S."/>
            <person name="Viragh M."/>
            <person name="Kuo A."/>
            <person name="Thoen E."/>
            <person name="Andreopoulos B."/>
            <person name="Lu D."/>
            <person name="Skrede I."/>
            <person name="Drula E."/>
            <person name="Henrissat B."/>
            <person name="Morin E."/>
            <person name="Kohler A."/>
            <person name="Barry K."/>
            <person name="LaButti K."/>
            <person name="Morin E."/>
            <person name="Salamov A."/>
            <person name="Lipzen A."/>
            <person name="Mereny Z."/>
            <person name="Hegedus B."/>
            <person name="Baldrian P."/>
            <person name="Stursova M."/>
            <person name="Weitz H."/>
            <person name="Taylor A."/>
            <person name="Grigoriev I.V."/>
            <person name="Nagy L.G."/>
            <person name="Martin F."/>
            <person name="Kauserud H."/>
        </authorList>
    </citation>
    <scope>NUCLEOTIDE SEQUENCE</scope>
    <source>
        <strain evidence="2">CBHHK002</strain>
    </source>
</reference>
<sequence>MTADPNHHHTRAATRAGIYPAPKLPRDTPSLTSSPPSPTRSFAGATGSPKTRPVMPELLYSAVASAVSLSRGVSPVQGVFLSSPSVLSEPPPSLSHDVDFGRAETPSSTVVHGETMSVRSNDIDLHATPLPPPSAQSHSVSTVSKATQDMSCEELVSLARRYESMAREAMAEVNWKPSVPLDAEPDSGLEDGTHTPEFSLSSPALPAGEGSSRKGPDPRSWGAAGFSADFSEHDLEAQRKGFKNFAEINRVVKQEVPTEFTPHPHVPGVEPMIPTFFELEL</sequence>
<accession>A0AAD6ZFH7</accession>
<protein>
    <submittedName>
        <fullName evidence="2">Uncharacterized protein</fullName>
    </submittedName>
</protein>
<dbReference type="EMBL" id="JARIHO010000052">
    <property type="protein sequence ID" value="KAJ7321114.1"/>
    <property type="molecule type" value="Genomic_DNA"/>
</dbReference>
<evidence type="ECO:0000313" key="3">
    <source>
        <dbReference type="Proteomes" id="UP001218218"/>
    </source>
</evidence>
<comment type="caution">
    <text evidence="2">The sequence shown here is derived from an EMBL/GenBank/DDBJ whole genome shotgun (WGS) entry which is preliminary data.</text>
</comment>
<name>A0AAD6ZFH7_9AGAR</name>
<keyword evidence="3" id="KW-1185">Reference proteome</keyword>
<dbReference type="Proteomes" id="UP001218218">
    <property type="component" value="Unassembled WGS sequence"/>
</dbReference>
<proteinExistence type="predicted"/>
<feature type="region of interest" description="Disordered" evidence="1">
    <location>
        <begin position="1"/>
        <end position="53"/>
    </location>
</feature>
<evidence type="ECO:0000256" key="1">
    <source>
        <dbReference type="SAM" id="MobiDB-lite"/>
    </source>
</evidence>
<feature type="region of interest" description="Disordered" evidence="1">
    <location>
        <begin position="177"/>
        <end position="225"/>
    </location>
</feature>
<evidence type="ECO:0000313" key="2">
    <source>
        <dbReference type="EMBL" id="KAJ7321114.1"/>
    </source>
</evidence>
<gene>
    <name evidence="2" type="ORF">DFH08DRAFT_942061</name>
</gene>
<organism evidence="2 3">
    <name type="scientific">Mycena albidolilacea</name>
    <dbReference type="NCBI Taxonomy" id="1033008"/>
    <lineage>
        <taxon>Eukaryota</taxon>
        <taxon>Fungi</taxon>
        <taxon>Dikarya</taxon>
        <taxon>Basidiomycota</taxon>
        <taxon>Agaricomycotina</taxon>
        <taxon>Agaricomycetes</taxon>
        <taxon>Agaricomycetidae</taxon>
        <taxon>Agaricales</taxon>
        <taxon>Marasmiineae</taxon>
        <taxon>Mycenaceae</taxon>
        <taxon>Mycena</taxon>
    </lineage>
</organism>